<feature type="region of interest" description="Disordered" evidence="1">
    <location>
        <begin position="22"/>
        <end position="42"/>
    </location>
</feature>
<evidence type="ECO:0000313" key="3">
    <source>
        <dbReference type="Proteomes" id="UP000237000"/>
    </source>
</evidence>
<feature type="non-terminal residue" evidence="2">
    <location>
        <position position="68"/>
    </location>
</feature>
<name>A0A2P5FEW9_TREOI</name>
<evidence type="ECO:0000313" key="2">
    <source>
        <dbReference type="EMBL" id="PON96304.1"/>
    </source>
</evidence>
<protein>
    <submittedName>
        <fullName evidence="2">Uncharacterized protein</fullName>
    </submittedName>
</protein>
<dbReference type="AlphaFoldDB" id="A0A2P5FEW9"/>
<dbReference type="OrthoDB" id="10351737at2759"/>
<dbReference type="Proteomes" id="UP000237000">
    <property type="component" value="Unassembled WGS sequence"/>
</dbReference>
<feature type="non-terminal residue" evidence="2">
    <location>
        <position position="1"/>
    </location>
</feature>
<evidence type="ECO:0000256" key="1">
    <source>
        <dbReference type="SAM" id="MobiDB-lite"/>
    </source>
</evidence>
<proteinExistence type="predicted"/>
<gene>
    <name evidence="2" type="ORF">TorRG33x02_078930</name>
</gene>
<sequence length="68" mass="7353">RVGQARDAVESALALALTGPRALKSSPAQASQGPELAKAHEKQRKTRFCTLFGREFRLQESMSAGLQV</sequence>
<reference evidence="3" key="1">
    <citation type="submission" date="2016-06" db="EMBL/GenBank/DDBJ databases">
        <title>Parallel loss of symbiosis genes in relatives of nitrogen-fixing non-legume Parasponia.</title>
        <authorList>
            <person name="Van Velzen R."/>
            <person name="Holmer R."/>
            <person name="Bu F."/>
            <person name="Rutten L."/>
            <person name="Van Zeijl A."/>
            <person name="Liu W."/>
            <person name="Santuari L."/>
            <person name="Cao Q."/>
            <person name="Sharma T."/>
            <person name="Shen D."/>
            <person name="Roswanjaya Y."/>
            <person name="Wardhani T."/>
            <person name="Kalhor M.S."/>
            <person name="Jansen J."/>
            <person name="Van den Hoogen J."/>
            <person name="Gungor B."/>
            <person name="Hartog M."/>
            <person name="Hontelez J."/>
            <person name="Verver J."/>
            <person name="Yang W.-C."/>
            <person name="Schijlen E."/>
            <person name="Repin R."/>
            <person name="Schilthuizen M."/>
            <person name="Schranz E."/>
            <person name="Heidstra R."/>
            <person name="Miyata K."/>
            <person name="Fedorova E."/>
            <person name="Kohlen W."/>
            <person name="Bisseling T."/>
            <person name="Smit S."/>
            <person name="Geurts R."/>
        </authorList>
    </citation>
    <scope>NUCLEOTIDE SEQUENCE [LARGE SCALE GENOMIC DNA]</scope>
    <source>
        <strain evidence="3">cv. RG33-2</strain>
    </source>
</reference>
<dbReference type="InParanoid" id="A0A2P5FEW9"/>
<keyword evidence="3" id="KW-1185">Reference proteome</keyword>
<dbReference type="EMBL" id="JXTC01000039">
    <property type="protein sequence ID" value="PON96304.1"/>
    <property type="molecule type" value="Genomic_DNA"/>
</dbReference>
<organism evidence="2 3">
    <name type="scientific">Trema orientale</name>
    <name type="common">Charcoal tree</name>
    <name type="synonym">Celtis orientalis</name>
    <dbReference type="NCBI Taxonomy" id="63057"/>
    <lineage>
        <taxon>Eukaryota</taxon>
        <taxon>Viridiplantae</taxon>
        <taxon>Streptophyta</taxon>
        <taxon>Embryophyta</taxon>
        <taxon>Tracheophyta</taxon>
        <taxon>Spermatophyta</taxon>
        <taxon>Magnoliopsida</taxon>
        <taxon>eudicotyledons</taxon>
        <taxon>Gunneridae</taxon>
        <taxon>Pentapetalae</taxon>
        <taxon>rosids</taxon>
        <taxon>fabids</taxon>
        <taxon>Rosales</taxon>
        <taxon>Cannabaceae</taxon>
        <taxon>Trema</taxon>
    </lineage>
</organism>
<comment type="caution">
    <text evidence="2">The sequence shown here is derived from an EMBL/GenBank/DDBJ whole genome shotgun (WGS) entry which is preliminary data.</text>
</comment>
<accession>A0A2P5FEW9</accession>